<organism evidence="9 10">
    <name type="scientific">Hoeflea poritis</name>
    <dbReference type="NCBI Taxonomy" id="2993659"/>
    <lineage>
        <taxon>Bacteria</taxon>
        <taxon>Pseudomonadati</taxon>
        <taxon>Pseudomonadota</taxon>
        <taxon>Alphaproteobacteria</taxon>
        <taxon>Hyphomicrobiales</taxon>
        <taxon>Rhizobiaceae</taxon>
        <taxon>Hoeflea</taxon>
    </lineage>
</organism>
<dbReference type="PANTHER" id="PTHR43790:SF9">
    <property type="entry name" value="GALACTOFURANOSE TRANSPORTER ATP-BINDING PROTEIN YTFR"/>
    <property type="match status" value="1"/>
</dbReference>
<dbReference type="SMART" id="SM00382">
    <property type="entry name" value="AAA"/>
    <property type="match status" value="2"/>
</dbReference>
<reference evidence="9" key="1">
    <citation type="submission" date="2022-11" db="EMBL/GenBank/DDBJ databases">
        <title>Hoeflea poritis sp. nov., isolated from scleractinian coral Porites lutea.</title>
        <authorList>
            <person name="Zhang G."/>
            <person name="Wei Q."/>
            <person name="Cai L."/>
        </authorList>
    </citation>
    <scope>NUCLEOTIDE SEQUENCE</scope>
    <source>
        <strain evidence="9">E7-10</strain>
    </source>
</reference>
<dbReference type="Gene3D" id="3.40.50.300">
    <property type="entry name" value="P-loop containing nucleotide triphosphate hydrolases"/>
    <property type="match status" value="2"/>
</dbReference>
<dbReference type="PROSITE" id="PS00211">
    <property type="entry name" value="ABC_TRANSPORTER_1"/>
    <property type="match status" value="1"/>
</dbReference>
<evidence type="ECO:0000313" key="9">
    <source>
        <dbReference type="EMBL" id="MDA4848381.1"/>
    </source>
</evidence>
<evidence type="ECO:0000256" key="2">
    <source>
        <dbReference type="ARBA" id="ARBA00022448"/>
    </source>
</evidence>
<keyword evidence="6 9" id="KW-0067">ATP-binding</keyword>
<dbReference type="RefSeq" id="WP_271092242.1">
    <property type="nucleotide sequence ID" value="NZ_JAPJZH010000022.1"/>
</dbReference>
<protein>
    <submittedName>
        <fullName evidence="9">Sugar ABC transporter ATP-binding protein</fullName>
    </submittedName>
</protein>
<comment type="caution">
    <text evidence="9">The sequence shown here is derived from an EMBL/GenBank/DDBJ whole genome shotgun (WGS) entry which is preliminary data.</text>
</comment>
<dbReference type="EMBL" id="JAPJZH010000022">
    <property type="protein sequence ID" value="MDA4848381.1"/>
    <property type="molecule type" value="Genomic_DNA"/>
</dbReference>
<dbReference type="CDD" id="cd03216">
    <property type="entry name" value="ABC_Carb_Monos_I"/>
    <property type="match status" value="1"/>
</dbReference>
<dbReference type="InterPro" id="IPR017871">
    <property type="entry name" value="ABC_transporter-like_CS"/>
</dbReference>
<name>A0ABT4VUK9_9HYPH</name>
<dbReference type="InterPro" id="IPR003593">
    <property type="entry name" value="AAA+_ATPase"/>
</dbReference>
<accession>A0ABT4VUK9</accession>
<feature type="domain" description="ABC transporter" evidence="8">
    <location>
        <begin position="258"/>
        <end position="507"/>
    </location>
</feature>
<dbReference type="PROSITE" id="PS50893">
    <property type="entry name" value="ABC_TRANSPORTER_2"/>
    <property type="match status" value="2"/>
</dbReference>
<evidence type="ECO:0000256" key="6">
    <source>
        <dbReference type="ARBA" id="ARBA00022840"/>
    </source>
</evidence>
<evidence type="ECO:0000313" key="10">
    <source>
        <dbReference type="Proteomes" id="UP001148313"/>
    </source>
</evidence>
<dbReference type="PANTHER" id="PTHR43790">
    <property type="entry name" value="CARBOHYDRATE TRANSPORT ATP-BINDING PROTEIN MG119-RELATED"/>
    <property type="match status" value="1"/>
</dbReference>
<dbReference type="InterPro" id="IPR050107">
    <property type="entry name" value="ABC_carbohydrate_import_ATPase"/>
</dbReference>
<dbReference type="SUPFAM" id="SSF52540">
    <property type="entry name" value="P-loop containing nucleoside triphosphate hydrolases"/>
    <property type="match status" value="2"/>
</dbReference>
<evidence type="ECO:0000256" key="5">
    <source>
        <dbReference type="ARBA" id="ARBA00022741"/>
    </source>
</evidence>
<dbReference type="InterPro" id="IPR003439">
    <property type="entry name" value="ABC_transporter-like_ATP-bd"/>
</dbReference>
<dbReference type="CDD" id="cd03215">
    <property type="entry name" value="ABC_Carb_Monos_II"/>
    <property type="match status" value="1"/>
</dbReference>
<keyword evidence="5" id="KW-0547">Nucleotide-binding</keyword>
<dbReference type="Pfam" id="PF00005">
    <property type="entry name" value="ABC_tran"/>
    <property type="match status" value="2"/>
</dbReference>
<keyword evidence="10" id="KW-1185">Reference proteome</keyword>
<evidence type="ECO:0000259" key="8">
    <source>
        <dbReference type="PROSITE" id="PS50893"/>
    </source>
</evidence>
<gene>
    <name evidence="9" type="ORF">OOZ53_23690</name>
</gene>
<evidence type="ECO:0000256" key="4">
    <source>
        <dbReference type="ARBA" id="ARBA00022737"/>
    </source>
</evidence>
<dbReference type="Proteomes" id="UP001148313">
    <property type="component" value="Unassembled WGS sequence"/>
</dbReference>
<sequence length="519" mass="55586">MSADEVPDRGEPCIRLRGIGKSFGGVSVLADIDLDIGTGEIHGLVGENGAGKSTLGKIIGGYYSAGAGSIEVFGETVGSWTPPLALERGIAMMHQELQLVPALSVAQNVFLGIEEERYGILRQTENVRLADVMATSGFALDPAAITSDLSIADQQKIEIMRALAREARVIVMDEPTSSLTADEAERLHETMLRLKETGTTIIYVSHFLDDILRVCDRVTVLRDGSLVRTADAADETKGSLVSAMLGGSRSETPYPAKVRSEFAGEKPVLWVDGLSAPTGVSDVSLEVRPGEIVGLMGLVGSGRTEIVRAIFGADSASSGEVRLNGIPYANRTPASSAERGMVMVPEDRRKQGLVMTVPVRANMTLPHLKHFTMAGGVIRAALERGRVQALIDYFRVVPARIDGDVTHYSGGNQQKVLLGKWLMRDPGMVILDEPSRGVDVGARQRIHEAIADLAQKGAGVLLISSEIEEVLGLAHRAYLVHEGTLVGEVDPDNATTQDVLWTLFHQDDPNIDTSRGSAP</sequence>
<keyword evidence="7" id="KW-0472">Membrane</keyword>
<evidence type="ECO:0000256" key="3">
    <source>
        <dbReference type="ARBA" id="ARBA00022597"/>
    </source>
</evidence>
<keyword evidence="3" id="KW-0762">Sugar transport</keyword>
<keyword evidence="4" id="KW-0677">Repeat</keyword>
<dbReference type="GO" id="GO:0005524">
    <property type="term" value="F:ATP binding"/>
    <property type="evidence" value="ECO:0007669"/>
    <property type="project" value="UniProtKB-KW"/>
</dbReference>
<comment type="similarity">
    <text evidence="1">Belongs to the ABC transporter superfamily.</text>
</comment>
<evidence type="ECO:0000256" key="1">
    <source>
        <dbReference type="ARBA" id="ARBA00005417"/>
    </source>
</evidence>
<feature type="domain" description="ABC transporter" evidence="8">
    <location>
        <begin position="14"/>
        <end position="248"/>
    </location>
</feature>
<keyword evidence="2" id="KW-0813">Transport</keyword>
<evidence type="ECO:0000256" key="7">
    <source>
        <dbReference type="ARBA" id="ARBA00023136"/>
    </source>
</evidence>
<proteinExistence type="inferred from homology"/>
<dbReference type="InterPro" id="IPR027417">
    <property type="entry name" value="P-loop_NTPase"/>
</dbReference>